<keyword evidence="6 7" id="KW-0472">Membrane</keyword>
<dbReference type="KEGG" id="pbo:PACID_02310"/>
<name>K7SFL7_ACIA4</name>
<dbReference type="Gene3D" id="1.10.3720.10">
    <property type="entry name" value="MetI-like"/>
    <property type="match status" value="1"/>
</dbReference>
<dbReference type="InterPro" id="IPR035906">
    <property type="entry name" value="MetI-like_sf"/>
</dbReference>
<evidence type="ECO:0000256" key="4">
    <source>
        <dbReference type="ARBA" id="ARBA00022692"/>
    </source>
</evidence>
<feature type="transmembrane region" description="Helical" evidence="7">
    <location>
        <begin position="226"/>
        <end position="252"/>
    </location>
</feature>
<comment type="subcellular location">
    <subcellularLocation>
        <location evidence="1 7">Cell membrane</location>
        <topology evidence="1 7">Multi-pass membrane protein</topology>
    </subcellularLocation>
</comment>
<protein>
    <submittedName>
        <fullName evidence="9">ABC transporter</fullName>
    </submittedName>
</protein>
<dbReference type="PROSITE" id="PS50928">
    <property type="entry name" value="ABC_TM1"/>
    <property type="match status" value="1"/>
</dbReference>
<dbReference type="Proteomes" id="UP000000214">
    <property type="component" value="Chromosome"/>
</dbReference>
<feature type="transmembrane region" description="Helical" evidence="7">
    <location>
        <begin position="72"/>
        <end position="93"/>
    </location>
</feature>
<keyword evidence="3" id="KW-1003">Cell membrane</keyword>
<reference evidence="9 10" key="1">
    <citation type="journal article" date="2012" name="BMC Genomics">
        <title>The genome sequence of Propionibacterium acidipropionici provides insights into its biotechnological and industrial potential.</title>
        <authorList>
            <person name="Parizzi L.P."/>
            <person name="Grassi M.C."/>
            <person name="Llerena L.A."/>
            <person name="Carazzolle M.F."/>
            <person name="Queiroz V.L."/>
            <person name="Lunardi I."/>
            <person name="Zeidler A.F."/>
            <person name="Teixeira P.J."/>
            <person name="Mieczkowski P."/>
            <person name="Rincones J."/>
            <person name="Pereira G.A."/>
        </authorList>
    </citation>
    <scope>NUCLEOTIDE SEQUENCE [LARGE SCALE GENOMIC DNA]</scope>
    <source>
        <strain evidence="10">ATCC 4875 / DSM 20272 / JCM 6432 / NBRC 12425 / NCIMB 8070</strain>
    </source>
</reference>
<sequence length="259" mass="27455">MALAQRHRAALRLGTPPTGGSVNAEVGYRVFTSAELVLLATVLSVVIGVGLGVVSALHQYRPADRILQSVSVILYNVPTVVASLFLVFGAIRLNDAVGRRIFFVTGSSSPDVTGFWATLGDTLAHLLLPTICLTVLGYVGYHLTQRSLLLDTINADFVRTARATGLTRAQAVRRHALRASLIPTATSVAFSIPGIFTGAVLTESIFGWHGMGEYFTLTLSKNDVHGVVAVAAFGALMTAIGAVLADIATAFLDPRVRLR</sequence>
<dbReference type="PANTHER" id="PTHR30465">
    <property type="entry name" value="INNER MEMBRANE ABC TRANSPORTER"/>
    <property type="match status" value="1"/>
</dbReference>
<keyword evidence="2 7" id="KW-0813">Transport</keyword>
<evidence type="ECO:0000256" key="5">
    <source>
        <dbReference type="ARBA" id="ARBA00022989"/>
    </source>
</evidence>
<feature type="transmembrane region" description="Helical" evidence="7">
    <location>
        <begin position="36"/>
        <end position="60"/>
    </location>
</feature>
<dbReference type="PATRIC" id="fig|1171373.8.peg.231"/>
<dbReference type="STRING" id="1171373.PACID_02310"/>
<evidence type="ECO:0000256" key="1">
    <source>
        <dbReference type="ARBA" id="ARBA00004651"/>
    </source>
</evidence>
<dbReference type="CDD" id="cd06261">
    <property type="entry name" value="TM_PBP2"/>
    <property type="match status" value="1"/>
</dbReference>
<comment type="similarity">
    <text evidence="7">Belongs to the binding-protein-dependent transport system permease family.</text>
</comment>
<dbReference type="GeneID" id="88084192"/>
<keyword evidence="4 7" id="KW-0812">Transmembrane</keyword>
<dbReference type="SUPFAM" id="SSF161098">
    <property type="entry name" value="MetI-like"/>
    <property type="match status" value="1"/>
</dbReference>
<feature type="domain" description="ABC transmembrane type-1" evidence="8">
    <location>
        <begin position="30"/>
        <end position="248"/>
    </location>
</feature>
<evidence type="ECO:0000256" key="3">
    <source>
        <dbReference type="ARBA" id="ARBA00022475"/>
    </source>
</evidence>
<accession>K7SFL7</accession>
<feature type="transmembrane region" description="Helical" evidence="7">
    <location>
        <begin position="113"/>
        <end position="139"/>
    </location>
</feature>
<evidence type="ECO:0000256" key="2">
    <source>
        <dbReference type="ARBA" id="ARBA00022448"/>
    </source>
</evidence>
<organism evidence="9 10">
    <name type="scientific">Acidipropionibacterium acidipropionici (strain ATCC 4875 / DSM 20272 / JCM 6432 / NBRC 12425 / NCIMB 8070 / 4)</name>
    <name type="common">Propionibacterium acidipropionici</name>
    <dbReference type="NCBI Taxonomy" id="1171373"/>
    <lineage>
        <taxon>Bacteria</taxon>
        <taxon>Bacillati</taxon>
        <taxon>Actinomycetota</taxon>
        <taxon>Actinomycetes</taxon>
        <taxon>Propionibacteriales</taxon>
        <taxon>Propionibacteriaceae</taxon>
        <taxon>Acidipropionibacterium</taxon>
    </lineage>
</organism>
<evidence type="ECO:0000313" key="9">
    <source>
        <dbReference type="EMBL" id="AFV88080.1"/>
    </source>
</evidence>
<dbReference type="RefSeq" id="WP_015068997.1">
    <property type="nucleotide sequence ID" value="NC_019395.1"/>
</dbReference>
<evidence type="ECO:0000256" key="6">
    <source>
        <dbReference type="ARBA" id="ARBA00023136"/>
    </source>
</evidence>
<gene>
    <name evidence="9" type="ordered locus">PACID_02310</name>
</gene>
<evidence type="ECO:0000256" key="7">
    <source>
        <dbReference type="RuleBase" id="RU363032"/>
    </source>
</evidence>
<evidence type="ECO:0000313" key="10">
    <source>
        <dbReference type="Proteomes" id="UP000000214"/>
    </source>
</evidence>
<dbReference type="GO" id="GO:0055085">
    <property type="term" value="P:transmembrane transport"/>
    <property type="evidence" value="ECO:0007669"/>
    <property type="project" value="InterPro"/>
</dbReference>
<feature type="transmembrane region" description="Helical" evidence="7">
    <location>
        <begin position="181"/>
        <end position="206"/>
    </location>
</feature>
<dbReference type="AlphaFoldDB" id="K7SFL7"/>
<dbReference type="eggNOG" id="COG0601">
    <property type="taxonomic scope" value="Bacteria"/>
</dbReference>
<proteinExistence type="inferred from homology"/>
<dbReference type="Pfam" id="PF00528">
    <property type="entry name" value="BPD_transp_1"/>
    <property type="match status" value="1"/>
</dbReference>
<dbReference type="EMBL" id="CP003493">
    <property type="protein sequence ID" value="AFV88080.1"/>
    <property type="molecule type" value="Genomic_DNA"/>
</dbReference>
<dbReference type="GO" id="GO:0005886">
    <property type="term" value="C:plasma membrane"/>
    <property type="evidence" value="ECO:0007669"/>
    <property type="project" value="UniProtKB-SubCell"/>
</dbReference>
<dbReference type="HOGENOM" id="CLU_036879_1_2_11"/>
<evidence type="ECO:0000259" key="8">
    <source>
        <dbReference type="PROSITE" id="PS50928"/>
    </source>
</evidence>
<dbReference type="PANTHER" id="PTHR30465:SF0">
    <property type="entry name" value="OLIGOPEPTIDE TRANSPORT SYSTEM PERMEASE PROTEIN APPB"/>
    <property type="match status" value="1"/>
</dbReference>
<keyword evidence="5 7" id="KW-1133">Transmembrane helix</keyword>
<dbReference type="InterPro" id="IPR000515">
    <property type="entry name" value="MetI-like"/>
</dbReference>